<keyword evidence="4 5" id="KW-0472">Membrane</keyword>
<comment type="subcellular location">
    <subcellularLocation>
        <location evidence="1">Membrane</location>
        <topology evidence="1">Multi-pass membrane protein</topology>
    </subcellularLocation>
</comment>
<evidence type="ECO:0000256" key="4">
    <source>
        <dbReference type="ARBA" id="ARBA00023136"/>
    </source>
</evidence>
<dbReference type="Gene3D" id="1.20.1070.10">
    <property type="entry name" value="Rhodopsin 7-helix transmembrane proteins"/>
    <property type="match status" value="1"/>
</dbReference>
<keyword evidence="7" id="KW-1185">Reference proteome</keyword>
<dbReference type="PANTHER" id="PTHR23112:SF37">
    <property type="entry name" value="G PROTEIN-COUPLED RECEPTOR GPR1"/>
    <property type="match status" value="1"/>
</dbReference>
<dbReference type="GO" id="GO:0005886">
    <property type="term" value="C:plasma membrane"/>
    <property type="evidence" value="ECO:0007669"/>
    <property type="project" value="TreeGrafter"/>
</dbReference>
<dbReference type="AlphaFoldDB" id="A0AAD6X5X8"/>
<evidence type="ECO:0000256" key="2">
    <source>
        <dbReference type="ARBA" id="ARBA00022692"/>
    </source>
</evidence>
<dbReference type="SUPFAM" id="SSF81321">
    <property type="entry name" value="Family A G protein-coupled receptor-like"/>
    <property type="match status" value="1"/>
</dbReference>
<feature type="transmembrane region" description="Helical" evidence="5">
    <location>
        <begin position="276"/>
        <end position="296"/>
    </location>
</feature>
<evidence type="ECO:0000313" key="7">
    <source>
        <dbReference type="Proteomes" id="UP001218188"/>
    </source>
</evidence>
<dbReference type="PANTHER" id="PTHR23112">
    <property type="entry name" value="G PROTEIN-COUPLED RECEPTOR 157-RELATED"/>
    <property type="match status" value="1"/>
</dbReference>
<feature type="transmembrane region" description="Helical" evidence="5">
    <location>
        <begin position="308"/>
        <end position="332"/>
    </location>
</feature>
<evidence type="ECO:0000256" key="1">
    <source>
        <dbReference type="ARBA" id="ARBA00004141"/>
    </source>
</evidence>
<keyword evidence="3 5" id="KW-1133">Transmembrane helix</keyword>
<proteinExistence type="predicted"/>
<evidence type="ECO:0008006" key="8">
    <source>
        <dbReference type="Google" id="ProtNLM"/>
    </source>
</evidence>
<accession>A0AAD6X5X8</accession>
<gene>
    <name evidence="6" type="ORF">C8F04DRAFT_623175</name>
</gene>
<dbReference type="EMBL" id="JARJCM010000065">
    <property type="protein sequence ID" value="KAJ7033369.1"/>
    <property type="molecule type" value="Genomic_DNA"/>
</dbReference>
<organism evidence="6 7">
    <name type="scientific">Mycena alexandri</name>
    <dbReference type="NCBI Taxonomy" id="1745969"/>
    <lineage>
        <taxon>Eukaryota</taxon>
        <taxon>Fungi</taxon>
        <taxon>Dikarya</taxon>
        <taxon>Basidiomycota</taxon>
        <taxon>Agaricomycotina</taxon>
        <taxon>Agaricomycetes</taxon>
        <taxon>Agaricomycetidae</taxon>
        <taxon>Agaricales</taxon>
        <taxon>Marasmiineae</taxon>
        <taxon>Mycenaceae</taxon>
        <taxon>Mycena</taxon>
    </lineage>
</organism>
<dbReference type="GO" id="GO:0004930">
    <property type="term" value="F:G protein-coupled receptor activity"/>
    <property type="evidence" value="ECO:0007669"/>
    <property type="project" value="TreeGrafter"/>
</dbReference>
<evidence type="ECO:0000313" key="6">
    <source>
        <dbReference type="EMBL" id="KAJ7033369.1"/>
    </source>
</evidence>
<reference evidence="6" key="1">
    <citation type="submission" date="2023-03" db="EMBL/GenBank/DDBJ databases">
        <title>Massive genome expansion in bonnet fungi (Mycena s.s.) driven by repeated elements and novel gene families across ecological guilds.</title>
        <authorList>
            <consortium name="Lawrence Berkeley National Laboratory"/>
            <person name="Harder C.B."/>
            <person name="Miyauchi S."/>
            <person name="Viragh M."/>
            <person name="Kuo A."/>
            <person name="Thoen E."/>
            <person name="Andreopoulos B."/>
            <person name="Lu D."/>
            <person name="Skrede I."/>
            <person name="Drula E."/>
            <person name="Henrissat B."/>
            <person name="Morin E."/>
            <person name="Kohler A."/>
            <person name="Barry K."/>
            <person name="LaButti K."/>
            <person name="Morin E."/>
            <person name="Salamov A."/>
            <person name="Lipzen A."/>
            <person name="Mereny Z."/>
            <person name="Hegedus B."/>
            <person name="Baldrian P."/>
            <person name="Stursova M."/>
            <person name="Weitz H."/>
            <person name="Taylor A."/>
            <person name="Grigoriev I.V."/>
            <person name="Nagy L.G."/>
            <person name="Martin F."/>
            <person name="Kauserud H."/>
        </authorList>
    </citation>
    <scope>NUCLEOTIDE SEQUENCE</scope>
    <source>
        <strain evidence="6">CBHHK200</strain>
    </source>
</reference>
<feature type="transmembrane region" description="Helical" evidence="5">
    <location>
        <begin position="125"/>
        <end position="143"/>
    </location>
</feature>
<evidence type="ECO:0000256" key="5">
    <source>
        <dbReference type="SAM" id="Phobius"/>
    </source>
</evidence>
<evidence type="ECO:0000256" key="3">
    <source>
        <dbReference type="ARBA" id="ARBA00022989"/>
    </source>
</evidence>
<sequence length="351" mass="38052">MSVPPSVVCTLEGYSGSVSDPSIHCLTRGQSIGVVVRIESGLISLVAVVGVFILIIRNGIRHVRRTGKWHLVQEPMDVLMLSLFGADLIQAVGAVMDIQWVHSGVVAVGPFCTAQGVVQQLGETSAAMITLLITLFTFAGVWFRAGSTSLATVLVVLVWLYVILIIAIGNATHGSHSLFESPTPYWCWLGQRFLGFRLAGEYVWFWINLAAAITAYLILFLWERGNITISDTVWWRFSMHRSSTGTDATGTDTAGTETTGTDAAERVQRQRAYTKIAYPVCYCVLLIPLSVARWIGFVQERGGRMDSIPSAATFGVISLYGLSGASNVVLLLSTKPNSMLFGGWQGGAGWV</sequence>
<protein>
    <recommendedName>
        <fullName evidence="8">Glucose receptor Git3 N-terminal domain-containing protein</fullName>
    </recommendedName>
</protein>
<keyword evidence="2 5" id="KW-0812">Transmembrane</keyword>
<feature type="transmembrane region" description="Helical" evidence="5">
    <location>
        <begin position="38"/>
        <end position="57"/>
    </location>
</feature>
<feature type="transmembrane region" description="Helical" evidence="5">
    <location>
        <begin position="203"/>
        <end position="222"/>
    </location>
</feature>
<name>A0AAD6X5X8_9AGAR</name>
<dbReference type="Proteomes" id="UP001218188">
    <property type="component" value="Unassembled WGS sequence"/>
</dbReference>
<feature type="transmembrane region" description="Helical" evidence="5">
    <location>
        <begin position="150"/>
        <end position="169"/>
    </location>
</feature>
<feature type="transmembrane region" description="Helical" evidence="5">
    <location>
        <begin position="78"/>
        <end position="96"/>
    </location>
</feature>
<comment type="caution">
    <text evidence="6">The sequence shown here is derived from an EMBL/GenBank/DDBJ whole genome shotgun (WGS) entry which is preliminary data.</text>
</comment>
<dbReference type="GO" id="GO:0007189">
    <property type="term" value="P:adenylate cyclase-activating G protein-coupled receptor signaling pathway"/>
    <property type="evidence" value="ECO:0007669"/>
    <property type="project" value="TreeGrafter"/>
</dbReference>